<keyword evidence="2" id="KW-1185">Reference proteome</keyword>
<accession>A0A448XPN3</accession>
<organism evidence="1 2">
    <name type="scientific">Protopolystoma xenopodis</name>
    <dbReference type="NCBI Taxonomy" id="117903"/>
    <lineage>
        <taxon>Eukaryota</taxon>
        <taxon>Metazoa</taxon>
        <taxon>Spiralia</taxon>
        <taxon>Lophotrochozoa</taxon>
        <taxon>Platyhelminthes</taxon>
        <taxon>Monogenea</taxon>
        <taxon>Polyopisthocotylea</taxon>
        <taxon>Polystomatidea</taxon>
        <taxon>Polystomatidae</taxon>
        <taxon>Protopolystoma</taxon>
    </lineage>
</organism>
<name>A0A448XPN3_9PLAT</name>
<sequence length="170" mass="19092">MSRGLRRQNGCCTTRISQRLPFRRADGAFWEVRPTGMQRHCGRPSTLSLLPQLTRLRLFLIPTRAGSRAPAQCYTATIADASASRRARPFAVSHFNGGLTVETSLNMLLTFTADFLLATRLVNLFRRPTDQLHSLSDCGQCQGRAREQIQMRKRLAATSAHRPYYRGASP</sequence>
<evidence type="ECO:0000313" key="2">
    <source>
        <dbReference type="Proteomes" id="UP000784294"/>
    </source>
</evidence>
<evidence type="ECO:0000313" key="1">
    <source>
        <dbReference type="EMBL" id="VEL41755.1"/>
    </source>
</evidence>
<dbReference type="Proteomes" id="UP000784294">
    <property type="component" value="Unassembled WGS sequence"/>
</dbReference>
<comment type="caution">
    <text evidence="1">The sequence shown here is derived from an EMBL/GenBank/DDBJ whole genome shotgun (WGS) entry which is preliminary data.</text>
</comment>
<dbReference type="EMBL" id="CAAALY010270863">
    <property type="protein sequence ID" value="VEL41755.1"/>
    <property type="molecule type" value="Genomic_DNA"/>
</dbReference>
<proteinExistence type="predicted"/>
<protein>
    <submittedName>
        <fullName evidence="1">Uncharacterized protein</fullName>
    </submittedName>
</protein>
<gene>
    <name evidence="1" type="ORF">PXEA_LOCUS35195</name>
</gene>
<dbReference type="AlphaFoldDB" id="A0A448XPN3"/>
<reference evidence="1" key="1">
    <citation type="submission" date="2018-11" db="EMBL/GenBank/DDBJ databases">
        <authorList>
            <consortium name="Pathogen Informatics"/>
        </authorList>
    </citation>
    <scope>NUCLEOTIDE SEQUENCE</scope>
</reference>